<name>A0A6A3D0Q3_HIBSY</name>
<accession>A0A6A3D0Q3</accession>
<sequence length="183" mass="19714">MSNIGKVNWAYASSQREDTSGMQGSCGIKKTGRSRGFGFVSFRDQQVHWSLHWAAKGATPNDEKLNSDAKSVVEPTNRTSDDPHPFWCGVVGTSVFAGQASRFAIIMVGTSSTVVSAADLAAYERQMAMSKYSGAQLMSMMHPQGQHTLKQAAMGMGAAAAGQAIYDGGYQHVATTQQLMYYQ</sequence>
<protein>
    <submittedName>
        <fullName evidence="1">Uncharacterized protein</fullName>
    </submittedName>
</protein>
<evidence type="ECO:0000313" key="1">
    <source>
        <dbReference type="EMBL" id="KAE8735293.1"/>
    </source>
</evidence>
<keyword evidence="2" id="KW-1185">Reference proteome</keyword>
<dbReference type="AlphaFoldDB" id="A0A6A3D0Q3"/>
<gene>
    <name evidence="1" type="ORF">F3Y22_tig00000340pilonHSYRG00173</name>
</gene>
<evidence type="ECO:0000313" key="2">
    <source>
        <dbReference type="Proteomes" id="UP000436088"/>
    </source>
</evidence>
<dbReference type="Proteomes" id="UP000436088">
    <property type="component" value="Unassembled WGS sequence"/>
</dbReference>
<reference evidence="1" key="1">
    <citation type="submission" date="2019-09" db="EMBL/GenBank/DDBJ databases">
        <title>Draft genome information of white flower Hibiscus syriacus.</title>
        <authorList>
            <person name="Kim Y.-M."/>
        </authorList>
    </citation>
    <scope>NUCLEOTIDE SEQUENCE [LARGE SCALE GENOMIC DNA]</scope>
    <source>
        <strain evidence="1">YM2019G1</strain>
    </source>
</reference>
<proteinExistence type="predicted"/>
<dbReference type="EMBL" id="VEPZ02000032">
    <property type="protein sequence ID" value="KAE8735293.1"/>
    <property type="molecule type" value="Genomic_DNA"/>
</dbReference>
<comment type="caution">
    <text evidence="1">The sequence shown here is derived from an EMBL/GenBank/DDBJ whole genome shotgun (WGS) entry which is preliminary data.</text>
</comment>
<organism evidence="1 2">
    <name type="scientific">Hibiscus syriacus</name>
    <name type="common">Rose of Sharon</name>
    <dbReference type="NCBI Taxonomy" id="106335"/>
    <lineage>
        <taxon>Eukaryota</taxon>
        <taxon>Viridiplantae</taxon>
        <taxon>Streptophyta</taxon>
        <taxon>Embryophyta</taxon>
        <taxon>Tracheophyta</taxon>
        <taxon>Spermatophyta</taxon>
        <taxon>Magnoliopsida</taxon>
        <taxon>eudicotyledons</taxon>
        <taxon>Gunneridae</taxon>
        <taxon>Pentapetalae</taxon>
        <taxon>rosids</taxon>
        <taxon>malvids</taxon>
        <taxon>Malvales</taxon>
        <taxon>Malvaceae</taxon>
        <taxon>Malvoideae</taxon>
        <taxon>Hibiscus</taxon>
    </lineage>
</organism>